<evidence type="ECO:0000259" key="6">
    <source>
        <dbReference type="Pfam" id="PF00251"/>
    </source>
</evidence>
<dbReference type="Pfam" id="PF00251">
    <property type="entry name" value="Glyco_hydro_32N"/>
    <property type="match status" value="1"/>
</dbReference>
<dbReference type="EMBL" id="ATDL01000012">
    <property type="protein sequence ID" value="ERJ59898.1"/>
    <property type="molecule type" value="Genomic_DNA"/>
</dbReference>
<organism evidence="8 9">
    <name type="scientific">Sphingobacterium paucimobilis HER1398</name>
    <dbReference type="NCBI Taxonomy" id="1346330"/>
    <lineage>
        <taxon>Bacteria</taxon>
        <taxon>Pseudomonadati</taxon>
        <taxon>Bacteroidota</taxon>
        <taxon>Sphingobacteriia</taxon>
        <taxon>Sphingobacteriales</taxon>
        <taxon>Sphingobacteriaceae</taxon>
        <taxon>Sphingobacterium</taxon>
    </lineage>
</organism>
<dbReference type="GO" id="GO:0005975">
    <property type="term" value="P:carbohydrate metabolic process"/>
    <property type="evidence" value="ECO:0007669"/>
    <property type="project" value="InterPro"/>
</dbReference>
<dbReference type="Gene3D" id="2.115.10.20">
    <property type="entry name" value="Glycosyl hydrolase domain, family 43"/>
    <property type="match status" value="1"/>
</dbReference>
<accession>U2JB57</accession>
<dbReference type="InterPro" id="IPR023296">
    <property type="entry name" value="Glyco_hydro_beta-prop_sf"/>
</dbReference>
<name>U2JB57_9SPHI</name>
<dbReference type="InterPro" id="IPR013148">
    <property type="entry name" value="Glyco_hydro_32_N"/>
</dbReference>
<dbReference type="Pfam" id="PF08244">
    <property type="entry name" value="Glyco_hydro_32C"/>
    <property type="match status" value="1"/>
</dbReference>
<proteinExistence type="inferred from homology"/>
<dbReference type="Gene3D" id="2.60.120.560">
    <property type="entry name" value="Exo-inulinase, domain 1"/>
    <property type="match status" value="1"/>
</dbReference>
<dbReference type="PANTHER" id="PTHR43101">
    <property type="entry name" value="BETA-FRUCTOSIDASE"/>
    <property type="match status" value="1"/>
</dbReference>
<dbReference type="eggNOG" id="COG1621">
    <property type="taxonomic scope" value="Bacteria"/>
</dbReference>
<dbReference type="InterPro" id="IPR001362">
    <property type="entry name" value="Glyco_hydro_32"/>
</dbReference>
<dbReference type="InterPro" id="IPR051214">
    <property type="entry name" value="GH32_Enzymes"/>
</dbReference>
<dbReference type="SUPFAM" id="SSF49899">
    <property type="entry name" value="Concanavalin A-like lectins/glucanases"/>
    <property type="match status" value="1"/>
</dbReference>
<evidence type="ECO:0000256" key="3">
    <source>
        <dbReference type="ARBA" id="ARBA00022801"/>
    </source>
</evidence>
<evidence type="ECO:0000259" key="7">
    <source>
        <dbReference type="Pfam" id="PF08244"/>
    </source>
</evidence>
<dbReference type="SUPFAM" id="SSF75005">
    <property type="entry name" value="Arabinanase/levansucrase/invertase"/>
    <property type="match status" value="1"/>
</dbReference>
<dbReference type="SMART" id="SM00640">
    <property type="entry name" value="Glyco_32"/>
    <property type="match status" value="1"/>
</dbReference>
<comment type="similarity">
    <text evidence="1 5">Belongs to the glycosyl hydrolase 32 family.</text>
</comment>
<keyword evidence="3 5" id="KW-0378">Hydrolase</keyword>
<dbReference type="STRING" id="1346330.M472_14090"/>
<evidence type="ECO:0000256" key="2">
    <source>
        <dbReference type="ARBA" id="ARBA00012758"/>
    </source>
</evidence>
<dbReference type="InterPro" id="IPR013320">
    <property type="entry name" value="ConA-like_dom_sf"/>
</dbReference>
<dbReference type="InterPro" id="IPR013189">
    <property type="entry name" value="Glyco_hydro_32_C"/>
</dbReference>
<keyword evidence="9" id="KW-1185">Reference proteome</keyword>
<dbReference type="GO" id="GO:0004564">
    <property type="term" value="F:beta-fructofuranosidase activity"/>
    <property type="evidence" value="ECO:0007669"/>
    <property type="project" value="UniProtKB-EC"/>
</dbReference>
<dbReference type="AlphaFoldDB" id="U2JB57"/>
<keyword evidence="4 5" id="KW-0326">Glycosidase</keyword>
<evidence type="ECO:0000256" key="1">
    <source>
        <dbReference type="ARBA" id="ARBA00009902"/>
    </source>
</evidence>
<evidence type="ECO:0000313" key="9">
    <source>
        <dbReference type="Proteomes" id="UP000016584"/>
    </source>
</evidence>
<protein>
    <recommendedName>
        <fullName evidence="2">beta-fructofuranosidase</fullName>
        <ecNumber evidence="2">3.2.1.26</ecNumber>
    </recommendedName>
</protein>
<sequence>MGIAFTGTAQDKLKSKVPYFRFEGVKSLDDKQLTDNPLMKRFAAARSAQEANALRPTFHYINPEGKLNDPNGLSYWNGNWHLFYQAYPPEDPRQHWGHAVSKDLVHWKDLPYAIYPDPEEKVYSGATFVEKDRVIAMYHGTKAGTMVAISSDPLLLNWDKTPQSPVIAMPKPGEKLPYNVFDPNIWKQDGVYYTVLAGTRPDGPGGKNIRANFLFRSHDLNSWEYMHEFIENDMYSFVGDDGACPYFMPIGKSGKYVFLHFSHMTGGKYLIGDYDTKRHKFVVTDGGHFNHGPVGFGGVHAPSAYPDQNGDVVVLFNMNSGKRIHEGNLIQAMTLPRVLSLDDKGKLNQRPVEALQSLRYNKQTASGINLPANEFVEMKQGTGSAKEIVMKVDMKKSNFIELNVLSSPDKKEYTRIMFYKNGGFPERDIKNGRGRFSSIALDNSNGSLADDVTPRVTETANVFIDKDEAVELRIFIDKSIVEVFVNDRQCVSIGTYPTLKNSDHVFVKSHGKDAEIISLETYDMKSVYK</sequence>
<reference evidence="8 9" key="1">
    <citation type="journal article" date="2013" name="Genome Announc.">
        <title>The Draft Genome Sequence of Sphingomonas paucimobilis Strain HER1398 (Proteobacteria), Host to the Giant PAU Phage, Indicates That It Is a Member of the Genus Sphingobacterium (Bacteroidetes).</title>
        <authorList>
            <person name="White R.A.III."/>
            <person name="Suttle C.A."/>
        </authorList>
    </citation>
    <scope>NUCLEOTIDE SEQUENCE [LARGE SCALE GENOMIC DNA]</scope>
    <source>
        <strain evidence="8 9">HER1398</strain>
    </source>
</reference>
<dbReference type="PATRIC" id="fig|1346330.5.peg.1535"/>
<dbReference type="EC" id="3.2.1.26" evidence="2"/>
<dbReference type="PANTHER" id="PTHR43101:SF1">
    <property type="entry name" value="BETA-FRUCTOSIDASE"/>
    <property type="match status" value="1"/>
</dbReference>
<evidence type="ECO:0000256" key="4">
    <source>
        <dbReference type="ARBA" id="ARBA00023295"/>
    </source>
</evidence>
<gene>
    <name evidence="8" type="ORF">M472_14090</name>
</gene>
<comment type="caution">
    <text evidence="8">The sequence shown here is derived from an EMBL/GenBank/DDBJ whole genome shotgun (WGS) entry which is preliminary data.</text>
</comment>
<dbReference type="CDD" id="cd08996">
    <property type="entry name" value="GH32_FFase"/>
    <property type="match status" value="1"/>
</dbReference>
<feature type="domain" description="Glycosyl hydrolase family 32 N-terminal" evidence="6">
    <location>
        <begin position="59"/>
        <end position="351"/>
    </location>
</feature>
<dbReference type="Proteomes" id="UP000016584">
    <property type="component" value="Unassembled WGS sequence"/>
</dbReference>
<feature type="domain" description="Glycosyl hydrolase family 32 C-terminal" evidence="7">
    <location>
        <begin position="355"/>
        <end position="522"/>
    </location>
</feature>
<evidence type="ECO:0000256" key="5">
    <source>
        <dbReference type="RuleBase" id="RU362110"/>
    </source>
</evidence>
<evidence type="ECO:0000313" key="8">
    <source>
        <dbReference type="EMBL" id="ERJ59898.1"/>
    </source>
</evidence>